<dbReference type="OrthoDB" id="3254362at2"/>
<reference evidence="2" key="1">
    <citation type="submission" date="2016-10" db="EMBL/GenBank/DDBJ databases">
        <authorList>
            <person name="Varghese N."/>
            <person name="Submissions S."/>
        </authorList>
    </citation>
    <scope>NUCLEOTIDE SEQUENCE [LARGE SCALE GENOMIC DNA]</scope>
    <source>
        <strain evidence="2">DSM 19083</strain>
    </source>
</reference>
<evidence type="ECO:0000313" key="1">
    <source>
        <dbReference type="EMBL" id="SFF30584.1"/>
    </source>
</evidence>
<evidence type="ECO:0000313" key="2">
    <source>
        <dbReference type="Proteomes" id="UP000198520"/>
    </source>
</evidence>
<gene>
    <name evidence="1" type="ORF">SAMN04488035_2428</name>
</gene>
<accession>A0A1I2HK92</accession>
<keyword evidence="2" id="KW-1185">Reference proteome</keyword>
<dbReference type="AlphaFoldDB" id="A0A1I2HK92"/>
<dbReference type="EMBL" id="FONZ01000004">
    <property type="protein sequence ID" value="SFF30584.1"/>
    <property type="molecule type" value="Genomic_DNA"/>
</dbReference>
<dbReference type="Proteomes" id="UP000198520">
    <property type="component" value="Unassembled WGS sequence"/>
</dbReference>
<proteinExistence type="predicted"/>
<dbReference type="STRING" id="285351.SAMN04488035_2428"/>
<protein>
    <submittedName>
        <fullName evidence="1">Uncharacterized protein</fullName>
    </submittedName>
</protein>
<dbReference type="RefSeq" id="WP_093379138.1">
    <property type="nucleotide sequence ID" value="NZ_BNAN01000004.1"/>
</dbReference>
<sequence>MSEWAAERREAAFAHEERLRAQREQQTRQARALIAAFVARAQSQGIEPEPLTARDYGGRGPFRTDRRGWYVRTNQSAAVGEDGEFYVLVVDGGLRARLRGARLRPSEPPLVLGAGGRDGESIDLRDALARVAPEEPR</sequence>
<organism evidence="1 2">
    <name type="scientific">Flavimobilis marinus</name>
    <dbReference type="NCBI Taxonomy" id="285351"/>
    <lineage>
        <taxon>Bacteria</taxon>
        <taxon>Bacillati</taxon>
        <taxon>Actinomycetota</taxon>
        <taxon>Actinomycetes</taxon>
        <taxon>Micrococcales</taxon>
        <taxon>Jonesiaceae</taxon>
        <taxon>Flavimobilis</taxon>
    </lineage>
</organism>
<name>A0A1I2HK92_9MICO</name>